<dbReference type="GO" id="GO:0051537">
    <property type="term" value="F:2 iron, 2 sulfur cluster binding"/>
    <property type="evidence" value="ECO:0007669"/>
    <property type="project" value="UniProtKB-KW"/>
</dbReference>
<dbReference type="PROSITE" id="PS51296">
    <property type="entry name" value="RIESKE"/>
    <property type="match status" value="1"/>
</dbReference>
<evidence type="ECO:0000313" key="9">
    <source>
        <dbReference type="EMBL" id="MBD3868659.1"/>
    </source>
</evidence>
<evidence type="ECO:0000256" key="6">
    <source>
        <dbReference type="ARBA" id="ARBA00038001"/>
    </source>
</evidence>
<feature type="domain" description="Rieske" evidence="8">
    <location>
        <begin position="8"/>
        <end position="102"/>
    </location>
</feature>
<comment type="similarity">
    <text evidence="6">Belongs to the bacterial ring-hydroxylating dioxygenase ferredoxin component family.</text>
</comment>
<dbReference type="PANTHER" id="PTHR21496:SF0">
    <property type="entry name" value="RIESKE DOMAIN-CONTAINING PROTEIN"/>
    <property type="match status" value="1"/>
</dbReference>
<accession>A0A8J6Y3L9</accession>
<feature type="region of interest" description="Disordered" evidence="7">
    <location>
        <begin position="103"/>
        <end position="124"/>
    </location>
</feature>
<dbReference type="SUPFAM" id="SSF50022">
    <property type="entry name" value="ISP domain"/>
    <property type="match status" value="1"/>
</dbReference>
<keyword evidence="2" id="KW-0479">Metal-binding</keyword>
<dbReference type="Pfam" id="PF00355">
    <property type="entry name" value="Rieske"/>
    <property type="match status" value="1"/>
</dbReference>
<keyword evidence="3" id="KW-0408">Iron</keyword>
<evidence type="ECO:0000256" key="4">
    <source>
        <dbReference type="ARBA" id="ARBA00023014"/>
    </source>
</evidence>
<evidence type="ECO:0000256" key="1">
    <source>
        <dbReference type="ARBA" id="ARBA00022714"/>
    </source>
</evidence>
<protein>
    <submittedName>
        <fullName evidence="9">Rieske 2Fe-2S domain-containing protein</fullName>
    </submittedName>
</protein>
<dbReference type="EMBL" id="JACXWD010000038">
    <property type="protein sequence ID" value="MBD3868659.1"/>
    <property type="molecule type" value="Genomic_DNA"/>
</dbReference>
<evidence type="ECO:0000256" key="3">
    <source>
        <dbReference type="ARBA" id="ARBA00023004"/>
    </source>
</evidence>
<dbReference type="PANTHER" id="PTHR21496">
    <property type="entry name" value="FERREDOXIN-RELATED"/>
    <property type="match status" value="1"/>
</dbReference>
<keyword evidence="1" id="KW-0001">2Fe-2S</keyword>
<comment type="caution">
    <text evidence="9">The sequence shown here is derived from an EMBL/GenBank/DDBJ whole genome shotgun (WGS) entry which is preliminary data.</text>
</comment>
<keyword evidence="4" id="KW-0411">Iron-sulfur</keyword>
<evidence type="ECO:0000259" key="8">
    <source>
        <dbReference type="PROSITE" id="PS51296"/>
    </source>
</evidence>
<reference evidence="9 10" key="1">
    <citation type="submission" date="2020-08" db="EMBL/GenBank/DDBJ databases">
        <title>Acidobacteriota in marine sediments use diverse sulfur dissimilation pathways.</title>
        <authorList>
            <person name="Wasmund K."/>
        </authorList>
    </citation>
    <scope>NUCLEOTIDE SEQUENCE [LARGE SCALE GENOMIC DNA]</scope>
    <source>
        <strain evidence="9">MAG AM4</strain>
    </source>
</reference>
<gene>
    <name evidence="9" type="ORF">IFK94_11090</name>
</gene>
<dbReference type="Gene3D" id="2.102.10.10">
    <property type="entry name" value="Rieske [2Fe-2S] iron-sulphur domain"/>
    <property type="match status" value="1"/>
</dbReference>
<sequence>MSEYIHVGSATRLTKLTRGSSRVYPCNGEDVAVFRTREGYVAVSDTCPHMGASLSHGRLSGNQLECSWHEWKFNTDTGVSDARDWCCLNVYDVRIDGDKLFLRPRPKPEKPIRDRSAPDASDEEKWIEWDPDRYFKKPKDHDND</sequence>
<comment type="cofactor">
    <cofactor evidence="5">
        <name>[2Fe-2S] cluster</name>
        <dbReference type="ChEBI" id="CHEBI:190135"/>
    </cofactor>
</comment>
<dbReference type="AlphaFoldDB" id="A0A8J6Y3L9"/>
<dbReference type="InterPro" id="IPR036922">
    <property type="entry name" value="Rieske_2Fe-2S_sf"/>
</dbReference>
<evidence type="ECO:0000313" key="10">
    <source>
        <dbReference type="Proteomes" id="UP000648239"/>
    </source>
</evidence>
<name>A0A8J6Y3L9_9BACT</name>
<dbReference type="GO" id="GO:0046872">
    <property type="term" value="F:metal ion binding"/>
    <property type="evidence" value="ECO:0007669"/>
    <property type="project" value="UniProtKB-KW"/>
</dbReference>
<proteinExistence type="inferred from homology"/>
<evidence type="ECO:0000256" key="2">
    <source>
        <dbReference type="ARBA" id="ARBA00022723"/>
    </source>
</evidence>
<dbReference type="Proteomes" id="UP000648239">
    <property type="component" value="Unassembled WGS sequence"/>
</dbReference>
<dbReference type="InterPro" id="IPR017941">
    <property type="entry name" value="Rieske_2Fe-2S"/>
</dbReference>
<evidence type="ECO:0000256" key="5">
    <source>
        <dbReference type="ARBA" id="ARBA00034078"/>
    </source>
</evidence>
<evidence type="ECO:0000256" key="7">
    <source>
        <dbReference type="SAM" id="MobiDB-lite"/>
    </source>
</evidence>
<organism evidence="9 10">
    <name type="scientific">Candidatus Polarisedimenticola svalbardensis</name>
    <dbReference type="NCBI Taxonomy" id="2886004"/>
    <lineage>
        <taxon>Bacteria</taxon>
        <taxon>Pseudomonadati</taxon>
        <taxon>Acidobacteriota</taxon>
        <taxon>Candidatus Polarisedimenticolia</taxon>
        <taxon>Candidatus Polarisedimenticolales</taxon>
        <taxon>Candidatus Polarisedimenticolaceae</taxon>
        <taxon>Candidatus Polarisedimenticola</taxon>
    </lineage>
</organism>